<name>A0A9X2PZ71_9BACT</name>
<evidence type="ECO:0000313" key="4">
    <source>
        <dbReference type="Proteomes" id="UP001155027"/>
    </source>
</evidence>
<proteinExistence type="predicted"/>
<dbReference type="EMBL" id="JANUAU010000016">
    <property type="protein sequence ID" value="MCS3679279.1"/>
    <property type="molecule type" value="Genomic_DNA"/>
</dbReference>
<reference evidence="3" key="1">
    <citation type="submission" date="2022-08" db="EMBL/GenBank/DDBJ databases">
        <title>Genomic Encyclopedia of Type Strains, Phase V (KMG-V): Genome sequencing to study the core and pangenomes of soil and plant-associated prokaryotes.</title>
        <authorList>
            <person name="Whitman W."/>
        </authorList>
    </citation>
    <scope>NUCLEOTIDE SEQUENCE</scope>
    <source>
        <strain evidence="3">0</strain>
    </source>
</reference>
<evidence type="ECO:0000313" key="3">
    <source>
        <dbReference type="EMBL" id="MCS3679279.1"/>
    </source>
</evidence>
<dbReference type="PROSITE" id="PS51257">
    <property type="entry name" value="PROKAR_LIPOPROTEIN"/>
    <property type="match status" value="1"/>
</dbReference>
<feature type="compositionally biased region" description="Pro residues" evidence="1">
    <location>
        <begin position="166"/>
        <end position="176"/>
    </location>
</feature>
<feature type="region of interest" description="Disordered" evidence="1">
    <location>
        <begin position="152"/>
        <end position="176"/>
    </location>
</feature>
<dbReference type="AlphaFoldDB" id="A0A9X2PZ71"/>
<comment type="caution">
    <text evidence="3">The sequence shown here is derived from an EMBL/GenBank/DDBJ whole genome shotgun (WGS) entry which is preliminary data.</text>
</comment>
<protein>
    <recommendedName>
        <fullName evidence="5">PLAT domain-containing protein</fullName>
    </recommendedName>
</protein>
<feature type="signal peptide" evidence="2">
    <location>
        <begin position="1"/>
        <end position="26"/>
    </location>
</feature>
<keyword evidence="2" id="KW-0732">Signal</keyword>
<dbReference type="Proteomes" id="UP001155027">
    <property type="component" value="Unassembled WGS sequence"/>
</dbReference>
<organism evidence="3 4">
    <name type="scientific">Salinibacter ruber</name>
    <dbReference type="NCBI Taxonomy" id="146919"/>
    <lineage>
        <taxon>Bacteria</taxon>
        <taxon>Pseudomonadati</taxon>
        <taxon>Rhodothermota</taxon>
        <taxon>Rhodothermia</taxon>
        <taxon>Rhodothermales</taxon>
        <taxon>Salinibacteraceae</taxon>
        <taxon>Salinibacter</taxon>
    </lineage>
</organism>
<evidence type="ECO:0008006" key="5">
    <source>
        <dbReference type="Google" id="ProtNLM"/>
    </source>
</evidence>
<evidence type="ECO:0000256" key="2">
    <source>
        <dbReference type="SAM" id="SignalP"/>
    </source>
</evidence>
<sequence>MIPKFLFSLLPLFCLFLFLACQPAGAQPVGVQNTSFTKEGNKIVVTYALAGSEEETYEVSLLLSTSGGRAFDYRPEAVSGDVGEDVRVGPGKTIRWRVLEDFPDGLQSQNVQLKVIAEEEGGNGWLYAIGSAVLVGGGGTAVAVLTGLLGGGGSGGSEGPEDTGPPSIPVPGGPPQ</sequence>
<dbReference type="RefSeq" id="WP_259081090.1">
    <property type="nucleotide sequence ID" value="NZ_JANUAU010000016.1"/>
</dbReference>
<feature type="chain" id="PRO_5040717716" description="PLAT domain-containing protein" evidence="2">
    <location>
        <begin position="27"/>
        <end position="176"/>
    </location>
</feature>
<evidence type="ECO:0000256" key="1">
    <source>
        <dbReference type="SAM" id="MobiDB-lite"/>
    </source>
</evidence>
<accession>A0A9X2PZ71</accession>
<gene>
    <name evidence="3" type="ORF">GGP71_003229</name>
</gene>